<gene>
    <name evidence="4" type="ORF">ETU09_05230</name>
</gene>
<evidence type="ECO:0000256" key="2">
    <source>
        <dbReference type="ARBA" id="ARBA00022840"/>
    </source>
</evidence>
<dbReference type="GO" id="GO:0004467">
    <property type="term" value="F:long-chain fatty acid-CoA ligase activity"/>
    <property type="evidence" value="ECO:0007669"/>
    <property type="project" value="TreeGrafter"/>
</dbReference>
<dbReference type="AlphaFoldDB" id="A0A563DFG3"/>
<evidence type="ECO:0000313" key="5">
    <source>
        <dbReference type="Proteomes" id="UP000319499"/>
    </source>
</evidence>
<protein>
    <submittedName>
        <fullName evidence="4">Long-chain fatty acid--CoA ligase</fullName>
    </submittedName>
</protein>
<dbReference type="GO" id="GO:0005524">
    <property type="term" value="F:ATP binding"/>
    <property type="evidence" value="ECO:0007669"/>
    <property type="project" value="UniProtKB-KW"/>
</dbReference>
<sequence>MNVSRLFDIPYFQLVNAPQESSLVTKHAGKWVVTSTQELVQLINQVSRGLLRLEVKKGDHIAILSPNNSTEWLIIDFAIQQIGAVTIPIYPNLSDPDLKFILKHSNSKFCFVSGMELVNKIQRINLDSIHLKNIFTFENLDHLISLDSIKELGNDLSNQKEVEKIKQNIHPEHLATIIYTSGTTGSPKGVMLSHKNLLSDALNTHERVIIENSGIIKMLSFLPICHVLERMVVYLAMYRSYNIYFAESIEKVPEHLKEIKPHIMTVVPRVIEKLYSTIYQKGTSSGWIQKHIFLWALKIGHNFQPFSSTSLSYKIVNQLVFKKWREGLGGEIKTIISGGAPLSKNLNKIFFAAGLPILEGYGLTETSPVIAVNGKDKNLFKFGTVGPLLKDMKVKIAEDGEILTQGPNVFMGYYNEEDKTKEAFTDDGWFKTGDIGEMDGIFLKITDRKNEIFKTSGGKFITPQITENLLKQSRFIEQAMVVGAGEKMPCALIQPNFLFIKKYLVRKNLIENKKEFSNQELIENVTIKDRIWKEVEKVNMTLGNWEQIKKIELTPCIWSMEGGELTPTLKLKRKFIKEKYIDLYNKMYEKNL</sequence>
<keyword evidence="5" id="KW-1185">Reference proteome</keyword>
<dbReference type="RefSeq" id="WP_146292339.1">
    <property type="nucleotide sequence ID" value="NZ_SELH01000017.1"/>
</dbReference>
<dbReference type="SUPFAM" id="SSF56801">
    <property type="entry name" value="Acetyl-CoA synthetase-like"/>
    <property type="match status" value="1"/>
</dbReference>
<organism evidence="4 5">
    <name type="scientific">Apibacter muscae</name>
    <dbReference type="NCBI Taxonomy" id="2509004"/>
    <lineage>
        <taxon>Bacteria</taxon>
        <taxon>Pseudomonadati</taxon>
        <taxon>Bacteroidota</taxon>
        <taxon>Flavobacteriia</taxon>
        <taxon>Flavobacteriales</taxon>
        <taxon>Weeksellaceae</taxon>
        <taxon>Apibacter</taxon>
    </lineage>
</organism>
<dbReference type="Proteomes" id="UP000319499">
    <property type="component" value="Unassembled WGS sequence"/>
</dbReference>
<reference evidence="4 5" key="1">
    <citation type="submission" date="2019-02" db="EMBL/GenBank/DDBJ databases">
        <title>Apibacter muscae sp. nov.: a novel member of the house fly microbiota.</title>
        <authorList>
            <person name="Park R."/>
        </authorList>
    </citation>
    <scope>NUCLEOTIDE SEQUENCE [LARGE SCALE GENOMIC DNA]</scope>
    <source>
        <strain evidence="4 5">AL1</strain>
    </source>
</reference>
<keyword evidence="1" id="KW-0547">Nucleotide-binding</keyword>
<accession>A0A563DFG3</accession>
<dbReference type="CDD" id="cd05907">
    <property type="entry name" value="VL_LC_FACS_like"/>
    <property type="match status" value="1"/>
</dbReference>
<dbReference type="PANTHER" id="PTHR43272">
    <property type="entry name" value="LONG-CHAIN-FATTY-ACID--COA LIGASE"/>
    <property type="match status" value="1"/>
</dbReference>
<keyword evidence="2" id="KW-0067">ATP-binding</keyword>
<dbReference type="InterPro" id="IPR020845">
    <property type="entry name" value="AMP-binding_CS"/>
</dbReference>
<feature type="domain" description="AMP-dependent synthetase/ligase" evidence="3">
    <location>
        <begin position="29"/>
        <end position="414"/>
    </location>
</feature>
<dbReference type="GO" id="GO:0016020">
    <property type="term" value="C:membrane"/>
    <property type="evidence" value="ECO:0007669"/>
    <property type="project" value="TreeGrafter"/>
</dbReference>
<keyword evidence="4" id="KW-0436">Ligase</keyword>
<evidence type="ECO:0000256" key="1">
    <source>
        <dbReference type="ARBA" id="ARBA00022741"/>
    </source>
</evidence>
<dbReference type="OrthoDB" id="9803968at2"/>
<dbReference type="InterPro" id="IPR000873">
    <property type="entry name" value="AMP-dep_synth/lig_dom"/>
</dbReference>
<dbReference type="InterPro" id="IPR042099">
    <property type="entry name" value="ANL_N_sf"/>
</dbReference>
<dbReference type="Pfam" id="PF23562">
    <property type="entry name" value="AMP-binding_C_3"/>
    <property type="match status" value="1"/>
</dbReference>
<dbReference type="EMBL" id="SELH01000017">
    <property type="protein sequence ID" value="TWP28721.1"/>
    <property type="molecule type" value="Genomic_DNA"/>
</dbReference>
<name>A0A563DFG3_9FLAO</name>
<dbReference type="PROSITE" id="PS00455">
    <property type="entry name" value="AMP_BINDING"/>
    <property type="match status" value="1"/>
</dbReference>
<proteinExistence type="predicted"/>
<evidence type="ECO:0000259" key="3">
    <source>
        <dbReference type="Pfam" id="PF00501"/>
    </source>
</evidence>
<dbReference type="PANTHER" id="PTHR43272:SF33">
    <property type="entry name" value="AMP-BINDING DOMAIN-CONTAINING PROTEIN-RELATED"/>
    <property type="match status" value="1"/>
</dbReference>
<dbReference type="Gene3D" id="3.40.50.12780">
    <property type="entry name" value="N-terminal domain of ligase-like"/>
    <property type="match status" value="1"/>
</dbReference>
<comment type="caution">
    <text evidence="4">The sequence shown here is derived from an EMBL/GenBank/DDBJ whole genome shotgun (WGS) entry which is preliminary data.</text>
</comment>
<dbReference type="Pfam" id="PF00501">
    <property type="entry name" value="AMP-binding"/>
    <property type="match status" value="1"/>
</dbReference>
<evidence type="ECO:0000313" key="4">
    <source>
        <dbReference type="EMBL" id="TWP28721.1"/>
    </source>
</evidence>